<dbReference type="EMBL" id="MG011689">
    <property type="protein sequence ID" value="AVK75043.1"/>
    <property type="molecule type" value="Genomic_DNA"/>
</dbReference>
<dbReference type="RefSeq" id="YP_009483312.1">
    <property type="nucleotide sequence ID" value="NC_037667.1"/>
</dbReference>
<sequence>MNTNDLPIPTAPRYADAVPAVNQSRCHCARCIHQTPTSSPILDWHRLGRTAQVVTTATAAGILQCVGAVAAAVPHVAAFYATAMAVRAATTFVSGDGLLLDLIRLEPLPNSRACSLAMLSAATYGIDVISRKRARRGLSTALIDALSRAMRMAVVIATASCAVGSIVARSTDFCLFVQWAASGSHFKAYKEGLLDGVALGATVAIVAVGGTILFQSSSAIVTRLRRALARVIDTEPDSAETQHTVEPARCVGSDSLPLSDVARAD</sequence>
<keyword evidence="1" id="KW-0472">Membrane</keyword>
<keyword evidence="1" id="KW-0812">Transmembrane</keyword>
<keyword evidence="1" id="KW-1133">Transmembrane helix</keyword>
<dbReference type="Proteomes" id="UP000248852">
    <property type="component" value="Segment"/>
</dbReference>
<feature type="transmembrane region" description="Helical" evidence="1">
    <location>
        <begin position="153"/>
        <end position="181"/>
    </location>
</feature>
<feature type="transmembrane region" description="Helical" evidence="1">
    <location>
        <begin position="193"/>
        <end position="214"/>
    </location>
</feature>
<accession>A0A2U7U9C0</accession>
<protein>
    <submittedName>
        <fullName evidence="2">Uncharacterized protein</fullName>
    </submittedName>
</protein>
<organism evidence="2">
    <name type="scientific">Pandoravirus quercus</name>
    <dbReference type="NCBI Taxonomy" id="2107709"/>
    <lineage>
        <taxon>Viruses</taxon>
        <taxon>Pandoravirus</taxon>
    </lineage>
</organism>
<proteinExistence type="predicted"/>
<dbReference type="KEGG" id="vg:36843487"/>
<gene>
    <name evidence="2" type="ORF">pqer_cds_621</name>
</gene>
<evidence type="ECO:0000256" key="1">
    <source>
        <dbReference type="SAM" id="Phobius"/>
    </source>
</evidence>
<evidence type="ECO:0000313" key="2">
    <source>
        <dbReference type="EMBL" id="AVK75043.1"/>
    </source>
</evidence>
<dbReference type="GeneID" id="36843487"/>
<name>A0A2U7U9C0_9VIRU</name>
<reference evidence="2" key="1">
    <citation type="journal article" date="2018" name="Nat. Commun.">
        <title>Diversity and evolution of the emerging Pandoraviridae family.</title>
        <authorList>
            <person name="Legendre M."/>
            <person name="Fabre E."/>
            <person name="Poirot O."/>
            <person name="Jeudy S."/>
            <person name="Lartigue A."/>
            <person name="Alempic J.M."/>
            <person name="Beucher L."/>
            <person name="Philippe N."/>
            <person name="Bertaux L."/>
            <person name="Christo-Foroux E."/>
            <person name="Labadie K."/>
            <person name="Coute Y."/>
            <person name="Abergel C."/>
            <person name="Claverie J.M."/>
        </authorList>
    </citation>
    <scope>NUCLEOTIDE SEQUENCE [LARGE SCALE GENOMIC DNA]</scope>
    <source>
        <strain evidence="2">Quercus</strain>
    </source>
</reference>